<dbReference type="GO" id="GO:0005198">
    <property type="term" value="F:structural molecule activity"/>
    <property type="evidence" value="ECO:0007669"/>
    <property type="project" value="TreeGrafter"/>
</dbReference>
<dbReference type="InterPro" id="IPR036390">
    <property type="entry name" value="WH_DNA-bd_sf"/>
</dbReference>
<protein>
    <submittedName>
        <fullName evidence="1">ESCRT-II complex subunit domain-containing protein</fullName>
    </submittedName>
</protein>
<reference evidence="1" key="1">
    <citation type="submission" date="2015-07" db="EMBL/GenBank/DDBJ databases">
        <title>Adaptation to a free-living lifestyle via gene acquisitions in the diplomonad Trepomonas sp. PC1.</title>
        <authorList>
            <person name="Xu F."/>
            <person name="Jerlstrom-Hultqvist J."/>
            <person name="Kolisko M."/>
            <person name="Simpson A.G.B."/>
            <person name="Roger A.J."/>
            <person name="Svard S.G."/>
            <person name="Andersson J.O."/>
        </authorList>
    </citation>
    <scope>NUCLEOTIDE SEQUENCE</scope>
    <source>
        <strain evidence="1">PC1</strain>
    </source>
</reference>
<dbReference type="InterPro" id="IPR014041">
    <property type="entry name" value="ESCRT-II_cplx_Vps25-sub_N"/>
</dbReference>
<dbReference type="Pfam" id="PF05871">
    <property type="entry name" value="ESCRT-II"/>
    <property type="match status" value="1"/>
</dbReference>
<organism evidence="1">
    <name type="scientific">Trepomonas sp. PC1</name>
    <dbReference type="NCBI Taxonomy" id="1076344"/>
    <lineage>
        <taxon>Eukaryota</taxon>
        <taxon>Metamonada</taxon>
        <taxon>Diplomonadida</taxon>
        <taxon>Hexamitidae</taxon>
        <taxon>Hexamitinae</taxon>
        <taxon>Trepomonas</taxon>
    </lineage>
</organism>
<dbReference type="EMBL" id="GDID01006019">
    <property type="protein sequence ID" value="JAP90587.1"/>
    <property type="molecule type" value="Transcribed_RNA"/>
</dbReference>
<feature type="non-terminal residue" evidence="1">
    <location>
        <position position="1"/>
    </location>
</feature>
<dbReference type="SUPFAM" id="SSF46785">
    <property type="entry name" value="Winged helix' DNA-binding domain"/>
    <property type="match status" value="1"/>
</dbReference>
<accession>A0A146K1G4</accession>
<name>A0A146K1G4_9EUKA</name>
<dbReference type="Gene3D" id="1.10.10.570">
    <property type="entry name" value="Winged helix' DNA-binding domain. Chain C. Domain 1"/>
    <property type="match status" value="1"/>
</dbReference>
<dbReference type="InterPro" id="IPR008570">
    <property type="entry name" value="ESCRT-II_cplx_Vps25-sub"/>
</dbReference>
<dbReference type="AlphaFoldDB" id="A0A146K1G4"/>
<dbReference type="PANTHER" id="PTHR13149:SF0">
    <property type="entry name" value="VACUOLAR PROTEIN-SORTING-ASSOCIATED PROTEIN 25"/>
    <property type="match status" value="1"/>
</dbReference>
<dbReference type="GO" id="GO:0043328">
    <property type="term" value="P:protein transport to vacuole involved in ubiquitin-dependent protein catabolic process via the multivesicular body sorting pathway"/>
    <property type="evidence" value="ECO:0007669"/>
    <property type="project" value="TreeGrafter"/>
</dbReference>
<proteinExistence type="predicted"/>
<sequence length="154" mass="18394">PMYQIQSGDTRTKQMQHWIQRIRKFCQQKQIFLLDLNVFSQSSVFVSTNQQFKASKELQYEIYKYIVQKNIGSWADQYEQAIFIFPFDNFNQILIESIYNTATDDVMTIQELQNCLNQDQQFRNLPIPLLVNQLEEAEKQGKLALMRDKQRKVE</sequence>
<feature type="non-terminal residue" evidence="1">
    <location>
        <position position="154"/>
    </location>
</feature>
<gene>
    <name evidence="1" type="ORF">TPC1_20114</name>
</gene>
<dbReference type="GO" id="GO:0000814">
    <property type="term" value="C:ESCRT II complex"/>
    <property type="evidence" value="ECO:0007669"/>
    <property type="project" value="InterPro"/>
</dbReference>
<dbReference type="GO" id="GO:0042803">
    <property type="term" value="F:protein homodimerization activity"/>
    <property type="evidence" value="ECO:0007669"/>
    <property type="project" value="TreeGrafter"/>
</dbReference>
<evidence type="ECO:0000313" key="1">
    <source>
        <dbReference type="EMBL" id="JAP90587.1"/>
    </source>
</evidence>
<dbReference type="PANTHER" id="PTHR13149">
    <property type="entry name" value="VACUOLAR PROTEIN SORTING-ASSOCIATED PROTEIN VPS25"/>
    <property type="match status" value="1"/>
</dbReference>